<feature type="region of interest" description="Disordered" evidence="1">
    <location>
        <begin position="167"/>
        <end position="246"/>
    </location>
</feature>
<accession>A0AAV5AII1</accession>
<feature type="compositionally biased region" description="Pro residues" evidence="1">
    <location>
        <begin position="177"/>
        <end position="186"/>
    </location>
</feature>
<reference evidence="2" key="1">
    <citation type="submission" date="2021-10" db="EMBL/GenBank/DDBJ databases">
        <title>De novo Genome Assembly of Clathrus columnatus (Basidiomycota, Fungi) Using Illumina and Nanopore Sequence Data.</title>
        <authorList>
            <person name="Ogiso-Tanaka E."/>
            <person name="Itagaki H."/>
            <person name="Hosoya T."/>
            <person name="Hosaka K."/>
        </authorList>
    </citation>
    <scope>NUCLEOTIDE SEQUENCE</scope>
    <source>
        <strain evidence="2">MO-923</strain>
    </source>
</reference>
<evidence type="ECO:0000313" key="2">
    <source>
        <dbReference type="EMBL" id="GJJ12923.1"/>
    </source>
</evidence>
<name>A0AAV5AII1_9AGAM</name>
<evidence type="ECO:0000313" key="3">
    <source>
        <dbReference type="Proteomes" id="UP001050691"/>
    </source>
</evidence>
<organism evidence="2 3">
    <name type="scientific">Clathrus columnatus</name>
    <dbReference type="NCBI Taxonomy" id="1419009"/>
    <lineage>
        <taxon>Eukaryota</taxon>
        <taxon>Fungi</taxon>
        <taxon>Dikarya</taxon>
        <taxon>Basidiomycota</taxon>
        <taxon>Agaricomycotina</taxon>
        <taxon>Agaricomycetes</taxon>
        <taxon>Phallomycetidae</taxon>
        <taxon>Phallales</taxon>
        <taxon>Clathraceae</taxon>
        <taxon>Clathrus</taxon>
    </lineage>
</organism>
<keyword evidence="3" id="KW-1185">Reference proteome</keyword>
<feature type="region of interest" description="Disordered" evidence="1">
    <location>
        <begin position="260"/>
        <end position="336"/>
    </location>
</feature>
<feature type="region of interest" description="Disordered" evidence="1">
    <location>
        <begin position="1"/>
        <end position="53"/>
    </location>
</feature>
<feature type="compositionally biased region" description="Low complexity" evidence="1">
    <location>
        <begin position="263"/>
        <end position="274"/>
    </location>
</feature>
<gene>
    <name evidence="2" type="ORF">Clacol_007170</name>
</gene>
<feature type="compositionally biased region" description="Basic residues" evidence="1">
    <location>
        <begin position="1"/>
        <end position="10"/>
    </location>
</feature>
<feature type="compositionally biased region" description="Basic and acidic residues" evidence="1">
    <location>
        <begin position="19"/>
        <end position="34"/>
    </location>
</feature>
<feature type="compositionally biased region" description="Low complexity" evidence="1">
    <location>
        <begin position="222"/>
        <end position="237"/>
    </location>
</feature>
<protein>
    <submittedName>
        <fullName evidence="2">Uncharacterized protein</fullName>
    </submittedName>
</protein>
<feature type="compositionally biased region" description="Polar residues" evidence="1">
    <location>
        <begin position="313"/>
        <end position="323"/>
    </location>
</feature>
<proteinExistence type="predicted"/>
<dbReference type="EMBL" id="BPWL01000008">
    <property type="protein sequence ID" value="GJJ12923.1"/>
    <property type="molecule type" value="Genomic_DNA"/>
</dbReference>
<sequence length="336" mass="36979">MSKKDPRRSGKCQSSARKIRVDLKTPRPNLKEIVDDNDSDSPSPPSEAKRLEEKVARAAASKCSFEEVSELHKEIQQWLASEVKRTSASQHASLQLSAALLRAILLNCLAYSEASKAAKSVETSLKEKLDSTLVMKEHLEVERTMYGQKVRECQDLRSELNRLKLATPVPASSIPRPSAPPPPPSIPRVSATPGPLSRMNTLASRASAMTPPPVPVTRQPYHPRSASTAPTATAHSRGMSTSSIPSSNTMVSALKYQSSPLKPRVVASRSSSPPLIDESNPPQRWLPTSDDESSNERRFQSPSPERVFRSTTERISTASSSQARWYPRFHQPQDVV</sequence>
<dbReference type="AlphaFoldDB" id="A0AAV5AII1"/>
<evidence type="ECO:0000256" key="1">
    <source>
        <dbReference type="SAM" id="MobiDB-lite"/>
    </source>
</evidence>
<comment type="caution">
    <text evidence="2">The sequence shown here is derived from an EMBL/GenBank/DDBJ whole genome shotgun (WGS) entry which is preliminary data.</text>
</comment>
<dbReference type="Proteomes" id="UP001050691">
    <property type="component" value="Unassembled WGS sequence"/>
</dbReference>